<protein>
    <recommendedName>
        <fullName evidence="4">Lipoprotein</fullName>
    </recommendedName>
</protein>
<organism evidence="2 3">
    <name type="scientific">Rufibacter roseus</name>
    <dbReference type="NCBI Taxonomy" id="1567108"/>
    <lineage>
        <taxon>Bacteria</taxon>
        <taxon>Pseudomonadati</taxon>
        <taxon>Bacteroidota</taxon>
        <taxon>Cytophagia</taxon>
        <taxon>Cytophagales</taxon>
        <taxon>Hymenobacteraceae</taxon>
        <taxon>Rufibacter</taxon>
    </lineage>
</organism>
<evidence type="ECO:0000313" key="2">
    <source>
        <dbReference type="EMBL" id="MFC6996491.1"/>
    </source>
</evidence>
<sequence length="196" mass="21856">MKKTFQLLLAGLVLSLSACDDAPAPGGVKSEVQQAFDVNGLLAQEVDALAKQEVTVKKTVSKGGAAEETKTFKNLNWVEELAPFSDADLNKPALVGLFNVEETTNSARQTVRRYTAKEDADTYVEEAVYTFNPEGQLVQLDAIIRQDNVLFNTLKQLHLKFDPTAIPRLQRYRLDETQKLLFMDQEMYGVTGEIIK</sequence>
<dbReference type="RefSeq" id="WP_066625333.1">
    <property type="nucleotide sequence ID" value="NZ_JBHSYQ010000003.1"/>
</dbReference>
<evidence type="ECO:0000313" key="3">
    <source>
        <dbReference type="Proteomes" id="UP001596405"/>
    </source>
</evidence>
<comment type="caution">
    <text evidence="2">The sequence shown here is derived from an EMBL/GenBank/DDBJ whole genome shotgun (WGS) entry which is preliminary data.</text>
</comment>
<feature type="signal peptide" evidence="1">
    <location>
        <begin position="1"/>
        <end position="18"/>
    </location>
</feature>
<name>A0ABW2DJQ0_9BACT</name>
<proteinExistence type="predicted"/>
<reference evidence="3" key="1">
    <citation type="journal article" date="2019" name="Int. J. Syst. Evol. Microbiol.">
        <title>The Global Catalogue of Microorganisms (GCM) 10K type strain sequencing project: providing services to taxonomists for standard genome sequencing and annotation.</title>
        <authorList>
            <consortium name="The Broad Institute Genomics Platform"/>
            <consortium name="The Broad Institute Genome Sequencing Center for Infectious Disease"/>
            <person name="Wu L."/>
            <person name="Ma J."/>
        </authorList>
    </citation>
    <scope>NUCLEOTIDE SEQUENCE [LARGE SCALE GENOMIC DNA]</scope>
    <source>
        <strain evidence="3">CGMCC 4.7393</strain>
    </source>
</reference>
<dbReference type="EMBL" id="JBHSYQ010000003">
    <property type="protein sequence ID" value="MFC6996491.1"/>
    <property type="molecule type" value="Genomic_DNA"/>
</dbReference>
<accession>A0ABW2DJQ0</accession>
<dbReference type="PROSITE" id="PS51257">
    <property type="entry name" value="PROKAR_LIPOPROTEIN"/>
    <property type="match status" value="1"/>
</dbReference>
<evidence type="ECO:0000256" key="1">
    <source>
        <dbReference type="SAM" id="SignalP"/>
    </source>
</evidence>
<gene>
    <name evidence="2" type="ORF">ACFQHR_02590</name>
</gene>
<dbReference type="Proteomes" id="UP001596405">
    <property type="component" value="Unassembled WGS sequence"/>
</dbReference>
<evidence type="ECO:0008006" key="4">
    <source>
        <dbReference type="Google" id="ProtNLM"/>
    </source>
</evidence>
<feature type="chain" id="PRO_5046321793" description="Lipoprotein" evidence="1">
    <location>
        <begin position="19"/>
        <end position="196"/>
    </location>
</feature>
<keyword evidence="1" id="KW-0732">Signal</keyword>
<keyword evidence="3" id="KW-1185">Reference proteome</keyword>